<dbReference type="OrthoDB" id="448448at2759"/>
<dbReference type="Pfam" id="PF00176">
    <property type="entry name" value="SNF2-rel_dom"/>
    <property type="match status" value="1"/>
</dbReference>
<dbReference type="SUPFAM" id="SSF46934">
    <property type="entry name" value="UBA-like"/>
    <property type="match status" value="1"/>
</dbReference>
<keyword evidence="6" id="KW-0547">Nucleotide-binding</keyword>
<keyword evidence="13" id="KW-0234">DNA repair</keyword>
<dbReference type="CDD" id="cd17998">
    <property type="entry name" value="DEXHc_SMARCAD1"/>
    <property type="match status" value="1"/>
</dbReference>
<evidence type="ECO:0000259" key="17">
    <source>
        <dbReference type="PROSITE" id="PS51140"/>
    </source>
</evidence>
<dbReference type="Proteomes" id="UP000269221">
    <property type="component" value="Unassembled WGS sequence"/>
</dbReference>
<proteinExistence type="inferred from homology"/>
<evidence type="ECO:0000313" key="21">
    <source>
        <dbReference type="Proteomes" id="UP000269221"/>
    </source>
</evidence>
<feature type="domain" description="Helicase ATP-binding" evidence="18">
    <location>
        <begin position="642"/>
        <end position="810"/>
    </location>
</feature>
<dbReference type="FunFam" id="3.40.50.10810:FF:000014">
    <property type="entry name" value="SWI/SNF-related matrix-associated actin-dependent regulator of chromatin subfamily A containing DEAD/H box 1"/>
    <property type="match status" value="1"/>
</dbReference>
<evidence type="ECO:0000256" key="1">
    <source>
        <dbReference type="ARBA" id="ARBA00004123"/>
    </source>
</evidence>
<dbReference type="PROSITE" id="PS51140">
    <property type="entry name" value="CUE"/>
    <property type="match status" value="1"/>
</dbReference>
<accession>A0A3M0KKH6</accession>
<evidence type="ECO:0000256" key="15">
    <source>
        <dbReference type="ARBA" id="ARBA00048432"/>
    </source>
</evidence>
<dbReference type="SUPFAM" id="SSF52540">
    <property type="entry name" value="P-loop containing nucleoside triphosphate hydrolases"/>
    <property type="match status" value="2"/>
</dbReference>
<evidence type="ECO:0000313" key="20">
    <source>
        <dbReference type="EMBL" id="RMC13752.1"/>
    </source>
</evidence>
<reference evidence="20 21" key="1">
    <citation type="submission" date="2018-07" db="EMBL/GenBank/DDBJ databases">
        <title>A high quality draft genome assembly of the barn swallow (H. rustica rustica).</title>
        <authorList>
            <person name="Formenti G."/>
            <person name="Chiara M."/>
            <person name="Poveda L."/>
            <person name="Francoijs K.-J."/>
            <person name="Bonisoli-Alquati A."/>
            <person name="Canova L."/>
            <person name="Gianfranceschi L."/>
            <person name="Horner D.S."/>
            <person name="Saino N."/>
        </authorList>
    </citation>
    <scope>NUCLEOTIDE SEQUENCE [LARGE SCALE GENOMIC DNA]</scope>
    <source>
        <strain evidence="20">Chelidonia</strain>
        <tissue evidence="20">Blood</tissue>
    </source>
</reference>
<evidence type="ECO:0000256" key="4">
    <source>
        <dbReference type="ARBA" id="ARBA00012551"/>
    </source>
</evidence>
<dbReference type="GO" id="GO:0016787">
    <property type="term" value="F:hydrolase activity"/>
    <property type="evidence" value="ECO:0007669"/>
    <property type="project" value="UniProtKB-KW"/>
</dbReference>
<gene>
    <name evidence="20" type="ORF">DUI87_08834</name>
</gene>
<keyword evidence="9" id="KW-0347">Helicase</keyword>
<evidence type="ECO:0000256" key="5">
    <source>
        <dbReference type="ARBA" id="ARBA00022454"/>
    </source>
</evidence>
<dbReference type="InterPro" id="IPR038718">
    <property type="entry name" value="SNF2-like_sf"/>
</dbReference>
<dbReference type="GO" id="GO:0003678">
    <property type="term" value="F:DNA helicase activity"/>
    <property type="evidence" value="ECO:0007669"/>
    <property type="project" value="UniProtKB-EC"/>
</dbReference>
<comment type="similarity">
    <text evidence="3">Belongs to the SNF2/RAD54 helicase family.</text>
</comment>
<evidence type="ECO:0000256" key="14">
    <source>
        <dbReference type="ARBA" id="ARBA00023242"/>
    </source>
</evidence>
<feature type="compositionally biased region" description="Low complexity" evidence="16">
    <location>
        <begin position="136"/>
        <end position="151"/>
    </location>
</feature>
<keyword evidence="12" id="KW-0238">DNA-binding</keyword>
<dbReference type="InterPro" id="IPR049730">
    <property type="entry name" value="SNF2/RAD54-like_C"/>
</dbReference>
<dbReference type="PANTHER" id="PTHR10799">
    <property type="entry name" value="SNF2/RAD54 HELICASE FAMILY"/>
    <property type="match status" value="1"/>
</dbReference>
<evidence type="ECO:0000256" key="3">
    <source>
        <dbReference type="ARBA" id="ARBA00007025"/>
    </source>
</evidence>
<dbReference type="GO" id="GO:0006281">
    <property type="term" value="P:DNA repair"/>
    <property type="evidence" value="ECO:0007669"/>
    <property type="project" value="UniProtKB-KW"/>
</dbReference>
<evidence type="ECO:0000256" key="8">
    <source>
        <dbReference type="ARBA" id="ARBA00022801"/>
    </source>
</evidence>
<evidence type="ECO:0000256" key="16">
    <source>
        <dbReference type="SAM" id="MobiDB-lite"/>
    </source>
</evidence>
<feature type="domain" description="Helicase C-terminal" evidence="19">
    <location>
        <begin position="991"/>
        <end position="1153"/>
    </location>
</feature>
<comment type="subcellular location">
    <subcellularLocation>
        <location evidence="2">Chromosome</location>
    </subcellularLocation>
    <subcellularLocation>
        <location evidence="1">Nucleus</location>
    </subcellularLocation>
</comment>
<organism evidence="20 21">
    <name type="scientific">Hirundo rustica rustica</name>
    <dbReference type="NCBI Taxonomy" id="333673"/>
    <lineage>
        <taxon>Eukaryota</taxon>
        <taxon>Metazoa</taxon>
        <taxon>Chordata</taxon>
        <taxon>Craniata</taxon>
        <taxon>Vertebrata</taxon>
        <taxon>Euteleostomi</taxon>
        <taxon>Archelosauria</taxon>
        <taxon>Archosauria</taxon>
        <taxon>Dinosauria</taxon>
        <taxon>Saurischia</taxon>
        <taxon>Theropoda</taxon>
        <taxon>Coelurosauria</taxon>
        <taxon>Aves</taxon>
        <taxon>Neognathae</taxon>
        <taxon>Neoaves</taxon>
        <taxon>Telluraves</taxon>
        <taxon>Australaves</taxon>
        <taxon>Passeriformes</taxon>
        <taxon>Sylvioidea</taxon>
        <taxon>Hirundinidae</taxon>
        <taxon>Hirundo</taxon>
    </lineage>
</organism>
<sequence>MDPPLQKKDKIPSVTEFILVYTRPRGVWLLQFKSQITLGVKEHPVSPELQSWNNGWVGYLDKLEKWVYGNLMKFDKTKCNVLHLGQGNPQDQYRLGNEQIESSPAEKDFGSVLGKNMSLYNLDRFRFERKGKGAEQESPSRPAAPAAAAAGGDEEEGTDDSKRPDTPASDETERTEYSTVPETPEAQRTMKESYFKRHRGVQFFDVSDSEDEEPGTVGAAKETQALRGEAAVISEPSDDDDQPEEEMPQLALVNGGKQQPAVKKDVEEDTRDSKLQTMKERFPQRSDQELLKLIESACTGDEAVAAGLKLNKELEANSEGLAEVIVNVLGEQSGMEKNILAASGKRKQRDSPTNCKTKTERVAKKSKASYLDDSEPKRRWERQEMLVKKLQGTFPGLDKEELREVLEEHNWVFHDALEALKIFADNEEDMEFPPKRKVADWTEASTESQRQESKDTAKQNASQKEQNGFQKKDKSKRSIWSAERETEHMEDESASEDGGSSLDEDYSSGDEVMEDGYKAKILSFLQDASLSELTLIPQCSQKKAQKIIALRPFNSWEALFTKMTKTSGLSEDIVWNCKILLKERDVVLKLMNKCEDISNKLTKQVTRITKDGECGWNIEQPSILNRSLKLKPYQKIGLNWLALLYKHRLNGILADEMGLGKTIQAIAFLAYLYQEGNKGPHLIVVPASTLDNWIREVHLWCPELNVLFYYGSQEDRKHLRVDIHNKVIDFNVIVTTYNSAISSSDDRGLFRRLKLNYAIFDEGHMLKNMSSIRYQHLMTINAKNRLLLTGTPVQNNLLELMSLLNFVMPHMFSSSTSEIRRMFSSKTKSAEEQSVYEKERIAHAKQIIKPFILRRVKDEVLKQLPPKKDLVELCAMSEKQEQFYLALLNKLKKTIDSNEKSSDMGNAMMQLRKMANHPLLHRQYYTNDKLRTMSTLMLKEPTHCDANPDLIFEDMTVMTDFELHALCKQYSHINNFKLDMDQILDSGKFRELEHILSDLKEKGDRVVLFSQFTMMLDILEVFLKHWQHRYIRLDGKTQISERIHLIDEFNTDMGIFVFLLSTKAGGLGINLTSANVVILHDIDCNPYNDKQAEDRCHRVGQTREVQVIKLISKGTIEETMLKISQQKLKLEQDMTAAESGEEGTIPADIATLLKASLGL</sequence>
<protein>
    <recommendedName>
        <fullName evidence="4">DNA helicase</fullName>
        <ecNumber evidence="4">3.6.4.12</ecNumber>
    </recommendedName>
</protein>
<dbReference type="EC" id="3.6.4.12" evidence="4"/>
<keyword evidence="7" id="KW-0227">DNA damage</keyword>
<keyword evidence="14" id="KW-0539">Nucleus</keyword>
<evidence type="ECO:0000256" key="12">
    <source>
        <dbReference type="ARBA" id="ARBA00023125"/>
    </source>
</evidence>
<dbReference type="EMBL" id="QRBI01000105">
    <property type="protein sequence ID" value="RMC13752.1"/>
    <property type="molecule type" value="Genomic_DNA"/>
</dbReference>
<evidence type="ECO:0000256" key="11">
    <source>
        <dbReference type="ARBA" id="ARBA00022853"/>
    </source>
</evidence>
<dbReference type="InterPro" id="IPR014001">
    <property type="entry name" value="Helicase_ATP-bd"/>
</dbReference>
<keyword evidence="21" id="KW-1185">Reference proteome</keyword>
<comment type="caution">
    <text evidence="20">The sequence shown here is derived from an EMBL/GenBank/DDBJ whole genome shotgun (WGS) entry which is preliminary data.</text>
</comment>
<feature type="compositionally biased region" description="Acidic residues" evidence="16">
    <location>
        <begin position="236"/>
        <end position="247"/>
    </location>
</feature>
<dbReference type="GO" id="GO:0006325">
    <property type="term" value="P:chromatin organization"/>
    <property type="evidence" value="ECO:0007669"/>
    <property type="project" value="UniProtKB-KW"/>
</dbReference>
<dbReference type="GO" id="GO:0005524">
    <property type="term" value="F:ATP binding"/>
    <property type="evidence" value="ECO:0007669"/>
    <property type="project" value="UniProtKB-KW"/>
</dbReference>
<feature type="compositionally biased region" description="Basic and acidic residues" evidence="16">
    <location>
        <begin position="262"/>
        <end position="284"/>
    </location>
</feature>
<dbReference type="GO" id="GO:0005694">
    <property type="term" value="C:chromosome"/>
    <property type="evidence" value="ECO:0007669"/>
    <property type="project" value="UniProtKB-SubCell"/>
</dbReference>
<evidence type="ECO:0000256" key="6">
    <source>
        <dbReference type="ARBA" id="ARBA00022741"/>
    </source>
</evidence>
<keyword evidence="11" id="KW-0156">Chromatin regulator</keyword>
<dbReference type="PROSITE" id="PS51194">
    <property type="entry name" value="HELICASE_CTER"/>
    <property type="match status" value="1"/>
</dbReference>
<dbReference type="Pfam" id="PF00271">
    <property type="entry name" value="Helicase_C"/>
    <property type="match status" value="1"/>
</dbReference>
<dbReference type="SMART" id="SM00487">
    <property type="entry name" value="DEXDc"/>
    <property type="match status" value="1"/>
</dbReference>
<dbReference type="Gene3D" id="3.40.50.10810">
    <property type="entry name" value="Tandem AAA-ATPase domain"/>
    <property type="match status" value="1"/>
</dbReference>
<dbReference type="GO" id="GO:0005634">
    <property type="term" value="C:nucleus"/>
    <property type="evidence" value="ECO:0007669"/>
    <property type="project" value="UniProtKB-SubCell"/>
</dbReference>
<evidence type="ECO:0000256" key="2">
    <source>
        <dbReference type="ARBA" id="ARBA00004286"/>
    </source>
</evidence>
<dbReference type="CDD" id="cd18793">
    <property type="entry name" value="SF2_C_SNF"/>
    <property type="match status" value="1"/>
</dbReference>
<dbReference type="STRING" id="333673.A0A3M0KKH6"/>
<feature type="region of interest" description="Disordered" evidence="16">
    <location>
        <begin position="432"/>
        <end position="509"/>
    </location>
</feature>
<dbReference type="AlphaFoldDB" id="A0A3M0KKH6"/>
<dbReference type="GO" id="GO:0003677">
    <property type="term" value="F:DNA binding"/>
    <property type="evidence" value="ECO:0007669"/>
    <property type="project" value="UniProtKB-KW"/>
</dbReference>
<dbReference type="CDD" id="cd14279">
    <property type="entry name" value="CUE"/>
    <property type="match status" value="1"/>
</dbReference>
<evidence type="ECO:0000256" key="9">
    <source>
        <dbReference type="ARBA" id="ARBA00022806"/>
    </source>
</evidence>
<dbReference type="InterPro" id="IPR001650">
    <property type="entry name" value="Helicase_C-like"/>
</dbReference>
<evidence type="ECO:0000256" key="7">
    <source>
        <dbReference type="ARBA" id="ARBA00022763"/>
    </source>
</evidence>
<comment type="catalytic activity">
    <reaction evidence="15">
        <text>ATP + H2O = ADP + phosphate + H(+)</text>
        <dbReference type="Rhea" id="RHEA:13065"/>
        <dbReference type="ChEBI" id="CHEBI:15377"/>
        <dbReference type="ChEBI" id="CHEBI:15378"/>
        <dbReference type="ChEBI" id="CHEBI:30616"/>
        <dbReference type="ChEBI" id="CHEBI:43474"/>
        <dbReference type="ChEBI" id="CHEBI:456216"/>
        <dbReference type="EC" id="3.6.4.12"/>
    </reaction>
    <physiologicalReaction direction="left-to-right" evidence="15">
        <dbReference type="Rhea" id="RHEA:13066"/>
    </physiologicalReaction>
</comment>
<dbReference type="InterPro" id="IPR000330">
    <property type="entry name" value="SNF2_N"/>
</dbReference>
<name>A0A3M0KKH6_HIRRU</name>
<dbReference type="SMART" id="SM00490">
    <property type="entry name" value="HELICc"/>
    <property type="match status" value="1"/>
</dbReference>
<dbReference type="InterPro" id="IPR009060">
    <property type="entry name" value="UBA-like_sf"/>
</dbReference>
<evidence type="ECO:0000256" key="10">
    <source>
        <dbReference type="ARBA" id="ARBA00022840"/>
    </source>
</evidence>
<dbReference type="InterPro" id="IPR003892">
    <property type="entry name" value="CUE"/>
</dbReference>
<dbReference type="FunFam" id="3.40.50.300:FF:000639">
    <property type="entry name" value="SWI/SNF-related matrix-associated actin-dependent regulator of chromatin subfamily A containing DEAD/H box 1 isoform X1"/>
    <property type="match status" value="1"/>
</dbReference>
<dbReference type="GO" id="GO:0043130">
    <property type="term" value="F:ubiquitin binding"/>
    <property type="evidence" value="ECO:0007669"/>
    <property type="project" value="InterPro"/>
</dbReference>
<feature type="compositionally biased region" description="Basic and acidic residues" evidence="16">
    <location>
        <begin position="159"/>
        <end position="176"/>
    </location>
</feature>
<keyword evidence="5" id="KW-0158">Chromosome</keyword>
<feature type="region of interest" description="Disordered" evidence="16">
    <location>
        <begin position="344"/>
        <end position="377"/>
    </location>
</feature>
<feature type="domain" description="CUE" evidence="17">
    <location>
        <begin position="382"/>
        <end position="425"/>
    </location>
</feature>
<keyword evidence="10" id="KW-0067">ATP-binding</keyword>
<evidence type="ECO:0000256" key="13">
    <source>
        <dbReference type="ARBA" id="ARBA00023204"/>
    </source>
</evidence>
<keyword evidence="8" id="KW-0378">Hydrolase</keyword>
<dbReference type="PROSITE" id="PS51192">
    <property type="entry name" value="HELICASE_ATP_BIND_1"/>
    <property type="match status" value="1"/>
</dbReference>
<feature type="region of interest" description="Disordered" evidence="16">
    <location>
        <begin position="130"/>
        <end position="284"/>
    </location>
</feature>
<dbReference type="Gene3D" id="3.40.50.300">
    <property type="entry name" value="P-loop containing nucleotide triphosphate hydrolases"/>
    <property type="match status" value="1"/>
</dbReference>
<feature type="compositionally biased region" description="Polar residues" evidence="16">
    <location>
        <begin position="458"/>
        <end position="469"/>
    </location>
</feature>
<dbReference type="InterPro" id="IPR027417">
    <property type="entry name" value="P-loop_NTPase"/>
</dbReference>
<evidence type="ECO:0000259" key="18">
    <source>
        <dbReference type="PROSITE" id="PS51192"/>
    </source>
</evidence>
<evidence type="ECO:0000259" key="19">
    <source>
        <dbReference type="PROSITE" id="PS51194"/>
    </source>
</evidence>